<dbReference type="RefSeq" id="WP_381242175.1">
    <property type="nucleotide sequence ID" value="NZ_JBHSKH010000110.1"/>
</dbReference>
<protein>
    <submittedName>
        <fullName evidence="1">Uncharacterized protein</fullName>
    </submittedName>
</protein>
<sequence>MSDSDAEEVCRHLMPALESSRDAHVRLLVLLMAEGANGCAGGFSVAQLICERWGLDVLAAAGSALVTEDGSFFSPDLPGASGGWWHFSPGSSPRSVGSHLPVPTWRSAVQRLGRQTVAGYVVEPVPAGLAVRPAGPAPVSARTRPLALPPERERPQLVLVSSDVPAPALAVVMAALPVHVRSLVRLVSLDGQPLLQTGQELADLLGSDVTLAVGAPWLSGVSSWEAVSATDATTELGMTDATGGFWRPFARTVVCSPAGGDGERAVRVTEFRMPPVLGGTTDQAAPGLTALGRVVVTPAGLWIGPCSSPLPHAATVRPPSRDTLAVEVGVPDGVFDEGLWKGLALLLEGLESDLRERVVVHAHGHLTAKDRARLHALGARLGPACGHDGDTGSGCVS</sequence>
<gene>
    <name evidence="1" type="ORF">ACFQ5X_29980</name>
</gene>
<name>A0ABW3XLX7_9ACTN</name>
<comment type="caution">
    <text evidence="1">The sequence shown here is derived from an EMBL/GenBank/DDBJ whole genome shotgun (WGS) entry which is preliminary data.</text>
</comment>
<organism evidence="1 2">
    <name type="scientific">Streptomyces kaempferi</name>
    <dbReference type="NCBI Taxonomy" id="333725"/>
    <lineage>
        <taxon>Bacteria</taxon>
        <taxon>Bacillati</taxon>
        <taxon>Actinomycetota</taxon>
        <taxon>Actinomycetes</taxon>
        <taxon>Kitasatosporales</taxon>
        <taxon>Streptomycetaceae</taxon>
        <taxon>Streptomyces</taxon>
    </lineage>
</organism>
<evidence type="ECO:0000313" key="2">
    <source>
        <dbReference type="Proteomes" id="UP001597058"/>
    </source>
</evidence>
<keyword evidence="2" id="KW-1185">Reference proteome</keyword>
<accession>A0ABW3XLX7</accession>
<evidence type="ECO:0000313" key="1">
    <source>
        <dbReference type="EMBL" id="MFD1310074.1"/>
    </source>
</evidence>
<dbReference type="EMBL" id="JBHTMM010000046">
    <property type="protein sequence ID" value="MFD1310074.1"/>
    <property type="molecule type" value="Genomic_DNA"/>
</dbReference>
<proteinExistence type="predicted"/>
<dbReference type="Proteomes" id="UP001597058">
    <property type="component" value="Unassembled WGS sequence"/>
</dbReference>
<reference evidence="2" key="1">
    <citation type="journal article" date="2019" name="Int. J. Syst. Evol. Microbiol.">
        <title>The Global Catalogue of Microorganisms (GCM) 10K type strain sequencing project: providing services to taxonomists for standard genome sequencing and annotation.</title>
        <authorList>
            <consortium name="The Broad Institute Genomics Platform"/>
            <consortium name="The Broad Institute Genome Sequencing Center for Infectious Disease"/>
            <person name="Wu L."/>
            <person name="Ma J."/>
        </authorList>
    </citation>
    <scope>NUCLEOTIDE SEQUENCE [LARGE SCALE GENOMIC DNA]</scope>
    <source>
        <strain evidence="2">CGMCC 4.7020</strain>
    </source>
</reference>